<dbReference type="InterPro" id="IPR004676">
    <property type="entry name" value="Cd-R_transporter"/>
</dbReference>
<reference evidence="2 3" key="1">
    <citation type="submission" date="2020-02" db="EMBL/GenBank/DDBJ databases">
        <title>Draft genome sequence of Lactococcus sp. Hs30E4-3.</title>
        <authorList>
            <person name="Noda S."/>
            <person name="Yuki M."/>
            <person name="Ohkuma M."/>
        </authorList>
    </citation>
    <scope>NUCLEOTIDE SEQUENCE [LARGE SCALE GENOMIC DNA]</scope>
    <source>
        <strain evidence="2 3">Hs30E4-3</strain>
    </source>
</reference>
<feature type="transmembrane region" description="Helical" evidence="1">
    <location>
        <begin position="102"/>
        <end position="126"/>
    </location>
</feature>
<comment type="caution">
    <text evidence="2">The sequence shown here is derived from an EMBL/GenBank/DDBJ whole genome shotgun (WGS) entry which is preliminary data.</text>
</comment>
<sequence length="127" mass="14320">MYFGFKTLFSHEEESEAEEAVEMLTQHEKSKGLLLTVALITFASCGADNIGLFTPYFITLNVTNLILTLILFLISIFCLIFLGKLLSNFPGIHEITEKYSRYVVGFIYLIIGILVLIESGTIAHFFK</sequence>
<evidence type="ECO:0000313" key="2">
    <source>
        <dbReference type="EMBL" id="GFH42715.1"/>
    </source>
</evidence>
<feature type="transmembrane region" description="Helical" evidence="1">
    <location>
        <begin position="33"/>
        <end position="58"/>
    </location>
</feature>
<keyword evidence="3" id="KW-1185">Reference proteome</keyword>
<organism evidence="2 3">
    <name type="scientific">Pseudolactococcus hodotermopsidis</name>
    <dbReference type="NCBI Taxonomy" id="2709157"/>
    <lineage>
        <taxon>Bacteria</taxon>
        <taxon>Bacillati</taxon>
        <taxon>Bacillota</taxon>
        <taxon>Bacilli</taxon>
        <taxon>Lactobacillales</taxon>
        <taxon>Streptococcaceae</taxon>
        <taxon>Pseudolactococcus</taxon>
    </lineage>
</organism>
<keyword evidence="1" id="KW-0812">Transmembrane</keyword>
<gene>
    <name evidence="2" type="ORF">Hs30E_12660</name>
</gene>
<evidence type="ECO:0000313" key="3">
    <source>
        <dbReference type="Proteomes" id="UP000480303"/>
    </source>
</evidence>
<protein>
    <recommendedName>
        <fullName evidence="4">Cadmium transporter</fullName>
    </recommendedName>
</protein>
<keyword evidence="1" id="KW-0472">Membrane</keyword>
<evidence type="ECO:0000256" key="1">
    <source>
        <dbReference type="SAM" id="Phobius"/>
    </source>
</evidence>
<dbReference type="EMBL" id="BLLI01000036">
    <property type="protein sequence ID" value="GFH42715.1"/>
    <property type="molecule type" value="Genomic_DNA"/>
</dbReference>
<dbReference type="Proteomes" id="UP000480303">
    <property type="component" value="Unassembled WGS sequence"/>
</dbReference>
<feature type="transmembrane region" description="Helical" evidence="1">
    <location>
        <begin position="64"/>
        <end position="82"/>
    </location>
</feature>
<proteinExistence type="predicted"/>
<name>A0A6A0BDH1_9LACT</name>
<evidence type="ECO:0008006" key="4">
    <source>
        <dbReference type="Google" id="ProtNLM"/>
    </source>
</evidence>
<dbReference type="AlphaFoldDB" id="A0A6A0BDH1"/>
<dbReference type="Pfam" id="PF03596">
    <property type="entry name" value="Cad"/>
    <property type="match status" value="1"/>
</dbReference>
<accession>A0A6A0BDH1</accession>
<keyword evidence="1" id="KW-1133">Transmembrane helix</keyword>